<evidence type="ECO:0000313" key="1">
    <source>
        <dbReference type="EMBL" id="AIE93371.1"/>
    </source>
</evidence>
<dbReference type="InterPro" id="IPR011047">
    <property type="entry name" value="Quinoprotein_ADH-like_sf"/>
</dbReference>
<sequence>MEGDWRVSWSHQLEGRVGAVCALSDGIILACGGVVRFISDLGDFVWKRTFQFDVYQLVSDGTNVAVLSGPGFHLLSLSTGDPIGEGRAVSGGFRDVLPRPGGGWVLPDRGDHVHLFNRGGRGIRRLRPGRIRKLVGWLDREHLLAMDNDGHLRCLRLFGEDSQRIIEERRWAWASRLSSGRMLVQAMDGSIFEGVPNPFGWDSLEQLVATGVDPLEAVRTGDGWWMLTMDGSLDRIPPSDGGALPAGVILASNDSDVMASATRNGLLRWWESPRLISRRSEILRKLVSEERRRVDWEQRQVIFEAARDAEDNGLLTRAVELYGTLGRSEDVHRLLAIKERGG</sequence>
<name>A0A075FV94_9EURY</name>
<accession>A0A075FV94</accession>
<dbReference type="SUPFAM" id="SSF50998">
    <property type="entry name" value="Quinoprotein alcohol dehydrogenase-like"/>
    <property type="match status" value="1"/>
</dbReference>
<dbReference type="EMBL" id="KF900392">
    <property type="protein sequence ID" value="AIE93371.1"/>
    <property type="molecule type" value="Genomic_DNA"/>
</dbReference>
<proteinExistence type="predicted"/>
<organism evidence="1">
    <name type="scientific">uncultured marine group II/III euryarchaeote AD1000_34_D01</name>
    <dbReference type="NCBI Taxonomy" id="1457757"/>
    <lineage>
        <taxon>Archaea</taxon>
        <taxon>Methanobacteriati</taxon>
        <taxon>Methanobacteriota</taxon>
        <taxon>environmental samples</taxon>
    </lineage>
</organism>
<reference evidence="1" key="1">
    <citation type="journal article" date="2014" name="Genome Biol. Evol.">
        <title>Pangenome evidence for extensive interdomain horizontal transfer affecting lineage core and shell genes in uncultured planktonic thaumarchaeota and euryarchaeota.</title>
        <authorList>
            <person name="Deschamps P."/>
            <person name="Zivanovic Y."/>
            <person name="Moreira D."/>
            <person name="Rodriguez-Valera F."/>
            <person name="Lopez-Garcia P."/>
        </authorList>
    </citation>
    <scope>NUCLEOTIDE SEQUENCE</scope>
</reference>
<dbReference type="AlphaFoldDB" id="A0A075FV94"/>
<protein>
    <submittedName>
        <fullName evidence="1">Uncharacterized protein</fullName>
    </submittedName>
</protein>